<dbReference type="InterPro" id="IPR021858">
    <property type="entry name" value="Fun_TF"/>
</dbReference>
<gene>
    <name evidence="2" type="ORF">RDB_LOCUS48660</name>
</gene>
<evidence type="ECO:0000313" key="2">
    <source>
        <dbReference type="EMBL" id="CAE6416005.1"/>
    </source>
</evidence>
<proteinExistence type="predicted"/>
<protein>
    <submittedName>
        <fullName evidence="2">Uncharacterized protein</fullName>
    </submittedName>
</protein>
<dbReference type="Pfam" id="PF11951">
    <property type="entry name" value="Fungal_trans_2"/>
    <property type="match status" value="1"/>
</dbReference>
<evidence type="ECO:0000313" key="3">
    <source>
        <dbReference type="Proteomes" id="UP000663843"/>
    </source>
</evidence>
<evidence type="ECO:0000256" key="1">
    <source>
        <dbReference type="SAM" id="MobiDB-lite"/>
    </source>
</evidence>
<feature type="compositionally biased region" description="Low complexity" evidence="1">
    <location>
        <begin position="59"/>
        <end position="81"/>
    </location>
</feature>
<comment type="caution">
    <text evidence="2">The sequence shown here is derived from an EMBL/GenBank/DDBJ whole genome shotgun (WGS) entry which is preliminary data.</text>
</comment>
<accession>A0A8H2X790</accession>
<dbReference type="AlphaFoldDB" id="A0A8H2X790"/>
<dbReference type="EMBL" id="CAJMWT010001703">
    <property type="protein sequence ID" value="CAE6416005.1"/>
    <property type="molecule type" value="Genomic_DNA"/>
</dbReference>
<feature type="region of interest" description="Disordered" evidence="1">
    <location>
        <begin position="28"/>
        <end position="81"/>
    </location>
</feature>
<sequence>MHQPTCLRCEEGSLECLGYSHNRRGLARSAAPKALKPRPIKPKVQEPDELSSLQPITISLNLKSSSEGNSSRSGKGSSSELETLPEACVLSNSDIFKGLSASQSVNIPGFSAESLSPPGLHHPSYRSLTRRPPLTTGDYLRLFTSKPHESQTTALSPSLHQLFLIFSRLPYSPSDPIIAYLESSQFEAYFVSYFKRMADYAYFKPLKDQAEQLKNQLLLRLRGSHFTRWVMLLCAKICEDIVDGDRSQTTLHIRWLGDIEAAVRRKLAQDLTPRETEELRGDCLEISLIRTALGQSSNAYVVLRNATPTFLQTTYALPDLWSSDSDPTLIPLLNIVGSEHHALSSFTLIDCTCAMIFGLPQQVEYDTSTSLLPKGFRPYEWAHSSPTEFQILLADINACRDKSPRARDWREIEYALLDWQAQPTRHDESWESWMVVAWLAVQESWRLTLLVYLYLSVCGLTSDDPRIQLCVTQILQVIGTVRKHESPDIKVPFFIQYLMVRQPICIPGEILTDVTHRSESAHEVNNIVKSHEENFQT</sequence>
<reference evidence="2" key="1">
    <citation type="submission" date="2021-01" db="EMBL/GenBank/DDBJ databases">
        <authorList>
            <person name="Kaushik A."/>
        </authorList>
    </citation>
    <scope>NUCLEOTIDE SEQUENCE</scope>
    <source>
        <strain evidence="2">AG2-2IIIB</strain>
    </source>
</reference>
<dbReference type="Proteomes" id="UP000663843">
    <property type="component" value="Unassembled WGS sequence"/>
</dbReference>
<name>A0A8H2X790_9AGAM</name>
<organism evidence="2 3">
    <name type="scientific">Rhizoctonia solani</name>
    <dbReference type="NCBI Taxonomy" id="456999"/>
    <lineage>
        <taxon>Eukaryota</taxon>
        <taxon>Fungi</taxon>
        <taxon>Dikarya</taxon>
        <taxon>Basidiomycota</taxon>
        <taxon>Agaricomycotina</taxon>
        <taxon>Agaricomycetes</taxon>
        <taxon>Cantharellales</taxon>
        <taxon>Ceratobasidiaceae</taxon>
        <taxon>Rhizoctonia</taxon>
    </lineage>
</organism>